<feature type="transmembrane region" description="Helical" evidence="1">
    <location>
        <begin position="98"/>
        <end position="120"/>
    </location>
</feature>
<reference evidence="2 3" key="1">
    <citation type="submission" date="2019-03" db="EMBL/GenBank/DDBJ databases">
        <title>Genomic Encyclopedia of Archaeal and Bacterial Type Strains, Phase II (KMG-II): from individual species to whole genera.</title>
        <authorList>
            <person name="Goeker M."/>
        </authorList>
    </citation>
    <scope>NUCLEOTIDE SEQUENCE [LARGE SCALE GENOMIC DNA]</scope>
    <source>
        <strain evidence="2 3">DSM 24425</strain>
    </source>
</reference>
<keyword evidence="1" id="KW-1133">Transmembrane helix</keyword>
<evidence type="ECO:0000256" key="1">
    <source>
        <dbReference type="SAM" id="Phobius"/>
    </source>
</evidence>
<evidence type="ECO:0000313" key="3">
    <source>
        <dbReference type="Proteomes" id="UP000295777"/>
    </source>
</evidence>
<keyword evidence="1" id="KW-0812">Transmembrane</keyword>
<accession>A0A4R1GHU5</accession>
<dbReference type="EMBL" id="SMFV01000001">
    <property type="protein sequence ID" value="TCK06671.1"/>
    <property type="molecule type" value="Genomic_DNA"/>
</dbReference>
<comment type="caution">
    <text evidence="2">The sequence shown here is derived from an EMBL/GenBank/DDBJ whole genome shotgun (WGS) entry which is preliminary data.</text>
</comment>
<gene>
    <name evidence="2" type="ORF">CLV27_0477</name>
</gene>
<name>A0A4R1GHU5_9BACT</name>
<proteinExistence type="predicted"/>
<feature type="transmembrane region" description="Helical" evidence="1">
    <location>
        <begin position="74"/>
        <end position="92"/>
    </location>
</feature>
<keyword evidence="3" id="KW-1185">Reference proteome</keyword>
<feature type="transmembrane region" description="Helical" evidence="1">
    <location>
        <begin position="16"/>
        <end position="37"/>
    </location>
</feature>
<feature type="transmembrane region" description="Helical" evidence="1">
    <location>
        <begin position="49"/>
        <end position="67"/>
    </location>
</feature>
<sequence length="128" mass="14574">MWPLIMKKLTKLIDEYLLQITIFIFFLTLTFLLPLSSVSVPENYQLKVLTVRCLVLDILSIVVFAIFGKEKRRFLSLFPAGGVLFSTTYMLFKDKLSLLLLVSFTVTAVISTSLLAFTLIKVRFNGVD</sequence>
<protein>
    <submittedName>
        <fullName evidence="2">Uncharacterized protein</fullName>
    </submittedName>
</protein>
<organism evidence="2 3">
    <name type="scientific">Phorcysia thermohydrogeniphila</name>
    <dbReference type="NCBI Taxonomy" id="936138"/>
    <lineage>
        <taxon>Bacteria</taxon>
        <taxon>Pseudomonadati</taxon>
        <taxon>Aquificota</taxon>
        <taxon>Aquificia</taxon>
        <taxon>Desulfurobacteriales</taxon>
        <taxon>Desulfurobacteriaceae</taxon>
        <taxon>Phorcysia</taxon>
    </lineage>
</organism>
<keyword evidence="1" id="KW-0472">Membrane</keyword>
<dbReference type="Proteomes" id="UP000295777">
    <property type="component" value="Unassembled WGS sequence"/>
</dbReference>
<dbReference type="AlphaFoldDB" id="A0A4R1GHU5"/>
<evidence type="ECO:0000313" key="2">
    <source>
        <dbReference type="EMBL" id="TCK06671.1"/>
    </source>
</evidence>